<dbReference type="RefSeq" id="XP_020086912.1">
    <property type="nucleotide sequence ID" value="XM_020231323.1"/>
</dbReference>
<evidence type="ECO:0000313" key="6">
    <source>
        <dbReference type="RefSeq" id="XP_020086912.1"/>
    </source>
</evidence>
<proteinExistence type="inferred from homology"/>
<dbReference type="RefSeq" id="XP_020086913.1">
    <property type="nucleotide sequence ID" value="XM_020231324.1"/>
</dbReference>
<feature type="compositionally biased region" description="Polar residues" evidence="4">
    <location>
        <begin position="30"/>
        <end position="40"/>
    </location>
</feature>
<dbReference type="AlphaFoldDB" id="A0A6P5ETV2"/>
<evidence type="ECO:0000313" key="7">
    <source>
        <dbReference type="RefSeq" id="XP_020086913.1"/>
    </source>
</evidence>
<dbReference type="OrthoDB" id="1932291at2759"/>
<feature type="compositionally biased region" description="Polar residues" evidence="4">
    <location>
        <begin position="1"/>
        <end position="21"/>
    </location>
</feature>
<accession>A0A6P5ETV2</accession>
<reference evidence="6 7" key="2">
    <citation type="submission" date="2025-04" db="UniProtKB">
        <authorList>
            <consortium name="RefSeq"/>
        </authorList>
    </citation>
    <scope>IDENTIFICATION</scope>
    <source>
        <tissue evidence="6 7">Leaf</tissue>
    </source>
</reference>
<dbReference type="RefSeq" id="XP_020086914.1">
    <property type="nucleotide sequence ID" value="XM_020231325.1"/>
</dbReference>
<dbReference type="GeneID" id="109709217"/>
<evidence type="ECO:0000256" key="4">
    <source>
        <dbReference type="SAM" id="MobiDB-lite"/>
    </source>
</evidence>
<feature type="region of interest" description="Disordered" evidence="4">
    <location>
        <begin position="1"/>
        <end position="98"/>
    </location>
</feature>
<name>A0A6P5ETV2_ANACO</name>
<gene>
    <name evidence="6 7 8" type="primary">LOC109709217</name>
</gene>
<evidence type="ECO:0000256" key="2">
    <source>
        <dbReference type="ARBA" id="ARBA00023054"/>
    </source>
</evidence>
<dbReference type="PANTHER" id="PTHR34224:SF4">
    <property type="entry name" value="INTERACTOR OF CONSTITUTIVE ACTIVE ROPS 2, CHLOROPLASTIC"/>
    <property type="match status" value="1"/>
</dbReference>
<evidence type="ECO:0000256" key="1">
    <source>
        <dbReference type="ARBA" id="ARBA00009778"/>
    </source>
</evidence>
<sequence length="576" mass="64962">MQTPKTRNGSSDVPQRTSPATPRSARVSKTGGNESDTSGITPMKTMTERSPKVVERRSPRSPATEKKRPSRISELESQVNQLQEDLKKAKDQLSSAETWKRKALQEAEEGKKQLLDASLKLEDSQKQLLDFSAAEESRLQELRKISQERDRAWQSELEAVQNQHSVDSAALGSAMAEIQKLKLQLEASSQSEADTMKQSEEAHLKLKAFEQEMEEKLAIIESLNVQLKDGKKAESEAKAMVSESQELLGKAKITIEDLRDEGSKLREALRLKEAELDEFKDQVKSLEHIATNSQSGHLESEIEKLRSTLEAAEIKHREEQTQNATKIETAFNTVESLKIELKKREEEVAELKATLNEKEIALQWLVDSNKEENSEEIERTRMNQMQSELEAKLIKSVSDIAELKANLMDKENELQSISEENETLKVGKAKQEAESHKQYETAIAELELAKAAEQEVRMKLGYVTEEADKNSRRAARVAEQLETAQAANSEMESELRRLRVQSDQWRKAAEAAAAALTTNNGRFMERSGSMDSDYNSIGGKLMSSPFSDLDDESPKKKNNNVLRRMSGLWKKSPKYN</sequence>
<feature type="region of interest" description="Disordered" evidence="4">
    <location>
        <begin position="523"/>
        <end position="576"/>
    </location>
</feature>
<feature type="coiled-coil region" evidence="3">
    <location>
        <begin position="206"/>
        <end position="361"/>
    </location>
</feature>
<dbReference type="PANTHER" id="PTHR34224">
    <property type="entry name" value="INTERACTOR OF CONSTITUTIVE ACTIVE ROPS 2, CHLOROPLASTIC-RELATED"/>
    <property type="match status" value="1"/>
</dbReference>
<evidence type="ECO:0000256" key="3">
    <source>
        <dbReference type="SAM" id="Coils"/>
    </source>
</evidence>
<keyword evidence="2 3" id="KW-0175">Coiled coil</keyword>
<dbReference type="InterPro" id="IPR029688">
    <property type="entry name" value="ICR"/>
</dbReference>
<reference evidence="5" key="1">
    <citation type="journal article" date="2015" name="Nat. Genet.">
        <title>The pineapple genome and the evolution of CAM photosynthesis.</title>
        <authorList>
            <person name="Ming R."/>
            <person name="VanBuren R."/>
            <person name="Wai C.M."/>
            <person name="Tang H."/>
            <person name="Schatz M.C."/>
            <person name="Bowers J.E."/>
            <person name="Lyons E."/>
            <person name="Wang M.L."/>
            <person name="Chen J."/>
            <person name="Biggers E."/>
            <person name="Zhang J."/>
            <person name="Huang L."/>
            <person name="Zhang L."/>
            <person name="Miao W."/>
            <person name="Zhang J."/>
            <person name="Ye Z."/>
            <person name="Miao C."/>
            <person name="Lin Z."/>
            <person name="Wang H."/>
            <person name="Zhou H."/>
            <person name="Yim W.C."/>
            <person name="Priest H.D."/>
            <person name="Zheng C."/>
            <person name="Woodhouse M."/>
            <person name="Edger P.P."/>
            <person name="Guyot R."/>
            <person name="Guo H.B."/>
            <person name="Guo H."/>
            <person name="Zheng G."/>
            <person name="Singh R."/>
            <person name="Sharma A."/>
            <person name="Min X."/>
            <person name="Zheng Y."/>
            <person name="Lee H."/>
            <person name="Gurtowski J."/>
            <person name="Sedlazeck F.J."/>
            <person name="Harkess A."/>
            <person name="McKain M.R."/>
            <person name="Liao Z."/>
            <person name="Fang J."/>
            <person name="Liu J."/>
            <person name="Zhang X."/>
            <person name="Zhang Q."/>
            <person name="Hu W."/>
            <person name="Qin Y."/>
            <person name="Wang K."/>
            <person name="Chen L.Y."/>
            <person name="Shirley N."/>
            <person name="Lin Y.R."/>
            <person name="Liu L.Y."/>
            <person name="Hernandez A.G."/>
            <person name="Wright C.L."/>
            <person name="Bulone V."/>
            <person name="Tuskan G.A."/>
            <person name="Heath K."/>
            <person name="Zee F."/>
            <person name="Moore P.H."/>
            <person name="Sunkar R."/>
            <person name="Leebens-Mack J.H."/>
            <person name="Mockler T."/>
            <person name="Bennetzen J.L."/>
            <person name="Freeling M."/>
            <person name="Sankoff D."/>
            <person name="Paterson A.H."/>
            <person name="Zhu X."/>
            <person name="Yang X."/>
            <person name="Smith J.A."/>
            <person name="Cushman J.C."/>
            <person name="Paull R.E."/>
            <person name="Yu Q."/>
        </authorList>
    </citation>
    <scope>NUCLEOTIDE SEQUENCE [LARGE SCALE GENOMIC DNA]</scope>
    <source>
        <strain evidence="5">cv. F153</strain>
    </source>
</reference>
<organism evidence="6">
    <name type="scientific">Ananas comosus</name>
    <name type="common">Pineapple</name>
    <name type="synonym">Ananas ananas</name>
    <dbReference type="NCBI Taxonomy" id="4615"/>
    <lineage>
        <taxon>Eukaryota</taxon>
        <taxon>Viridiplantae</taxon>
        <taxon>Streptophyta</taxon>
        <taxon>Embryophyta</taxon>
        <taxon>Tracheophyta</taxon>
        <taxon>Spermatophyta</taxon>
        <taxon>Magnoliopsida</taxon>
        <taxon>Liliopsida</taxon>
        <taxon>Poales</taxon>
        <taxon>Bromeliaceae</taxon>
        <taxon>Bromelioideae</taxon>
        <taxon>Ananas</taxon>
    </lineage>
</organism>
<evidence type="ECO:0000313" key="5">
    <source>
        <dbReference type="Proteomes" id="UP000515123"/>
    </source>
</evidence>
<protein>
    <submittedName>
        <fullName evidence="6 7">Interactor of constitutive active ROPs 2, chloroplastic-like isoform X1</fullName>
    </submittedName>
</protein>
<feature type="compositionally biased region" description="Basic and acidic residues" evidence="4">
    <location>
        <begin position="46"/>
        <end position="74"/>
    </location>
</feature>
<evidence type="ECO:0000313" key="8">
    <source>
        <dbReference type="RefSeq" id="XP_020086914.1"/>
    </source>
</evidence>
<comment type="similarity">
    <text evidence="1">Belongs to the ICR family.</text>
</comment>
<feature type="coiled-coil region" evidence="3">
    <location>
        <begin position="393"/>
        <end position="508"/>
    </location>
</feature>
<dbReference type="Proteomes" id="UP000515123">
    <property type="component" value="Linkage group 4"/>
</dbReference>
<keyword evidence="5" id="KW-1185">Reference proteome</keyword>